<dbReference type="PROSITE" id="PS01094">
    <property type="entry name" value="UPF0076"/>
    <property type="match status" value="1"/>
</dbReference>
<proteinExistence type="inferred from homology"/>
<organism evidence="2 3">
    <name type="scientific">Roseovarius litoreus</name>
    <dbReference type="NCBI Taxonomy" id="1155722"/>
    <lineage>
        <taxon>Bacteria</taxon>
        <taxon>Pseudomonadati</taxon>
        <taxon>Pseudomonadota</taxon>
        <taxon>Alphaproteobacteria</taxon>
        <taxon>Rhodobacterales</taxon>
        <taxon>Roseobacteraceae</taxon>
        <taxon>Roseovarius</taxon>
    </lineage>
</organism>
<name>A0A1M7LLD7_9RHOB</name>
<dbReference type="SUPFAM" id="SSF55298">
    <property type="entry name" value="YjgF-like"/>
    <property type="match status" value="1"/>
</dbReference>
<comment type="similarity">
    <text evidence="1">Belongs to the RutC family.</text>
</comment>
<dbReference type="EMBL" id="FRCB01000018">
    <property type="protein sequence ID" value="SHM78924.1"/>
    <property type="molecule type" value="Genomic_DNA"/>
</dbReference>
<dbReference type="InterPro" id="IPR006056">
    <property type="entry name" value="RidA"/>
</dbReference>
<gene>
    <name evidence="2" type="ORF">SAMN05443432_1187</name>
</gene>
<dbReference type="GO" id="GO:0019239">
    <property type="term" value="F:deaminase activity"/>
    <property type="evidence" value="ECO:0007669"/>
    <property type="project" value="TreeGrafter"/>
</dbReference>
<dbReference type="RefSeq" id="WP_149780991.1">
    <property type="nucleotide sequence ID" value="NZ_FRCB01000018.1"/>
</dbReference>
<dbReference type="InterPro" id="IPR019897">
    <property type="entry name" value="RidA_CS"/>
</dbReference>
<dbReference type="GO" id="GO:0005829">
    <property type="term" value="C:cytosol"/>
    <property type="evidence" value="ECO:0007669"/>
    <property type="project" value="TreeGrafter"/>
</dbReference>
<dbReference type="InterPro" id="IPR035959">
    <property type="entry name" value="RutC-like_sf"/>
</dbReference>
<dbReference type="FunFam" id="3.30.1330.40:FF:000001">
    <property type="entry name" value="L-PSP family endoribonuclease"/>
    <property type="match status" value="1"/>
</dbReference>
<dbReference type="Pfam" id="PF01042">
    <property type="entry name" value="Ribonuc_L-PSP"/>
    <property type="match status" value="1"/>
</dbReference>
<evidence type="ECO:0000313" key="2">
    <source>
        <dbReference type="EMBL" id="SHM78924.1"/>
    </source>
</evidence>
<evidence type="ECO:0000256" key="1">
    <source>
        <dbReference type="ARBA" id="ARBA00010552"/>
    </source>
</evidence>
<dbReference type="Proteomes" id="UP000322545">
    <property type="component" value="Unassembled WGS sequence"/>
</dbReference>
<keyword evidence="3" id="KW-1185">Reference proteome</keyword>
<dbReference type="Gene3D" id="3.30.1330.40">
    <property type="entry name" value="RutC-like"/>
    <property type="match status" value="1"/>
</dbReference>
<sequence>MKPITVAENARAIGPYSAAAKANGFLFTAGQMPVGRDGKIVPGGVEAQTRQIFENVRNILATQRIDLSAVVKTTVFVADLEEYAAINAIYAEEMGAHKPARSTVQVARLPMDARVEIEFVAQCG</sequence>
<reference evidence="2 3" key="1">
    <citation type="submission" date="2016-11" db="EMBL/GenBank/DDBJ databases">
        <authorList>
            <person name="Varghese N."/>
            <person name="Submissions S."/>
        </authorList>
    </citation>
    <scope>NUCLEOTIDE SEQUENCE [LARGE SCALE GENOMIC DNA]</scope>
    <source>
        <strain evidence="2 3">DSM 28249</strain>
    </source>
</reference>
<dbReference type="AlphaFoldDB" id="A0A1M7LLD7"/>
<dbReference type="CDD" id="cd00448">
    <property type="entry name" value="YjgF_YER057c_UK114_family"/>
    <property type="match status" value="1"/>
</dbReference>
<dbReference type="InterPro" id="IPR006175">
    <property type="entry name" value="YjgF/YER057c/UK114"/>
</dbReference>
<accession>A0A1M7LLD7</accession>
<protein>
    <submittedName>
        <fullName evidence="2">2-iminobutanoate/2-iminopropanoate deaminase</fullName>
    </submittedName>
</protein>
<evidence type="ECO:0000313" key="3">
    <source>
        <dbReference type="Proteomes" id="UP000322545"/>
    </source>
</evidence>
<dbReference type="PANTHER" id="PTHR11803:SF58">
    <property type="entry name" value="PROTEIN HMF1-RELATED"/>
    <property type="match status" value="1"/>
</dbReference>
<dbReference type="PANTHER" id="PTHR11803">
    <property type="entry name" value="2-IMINOBUTANOATE/2-IMINOPROPANOATE DEAMINASE RIDA"/>
    <property type="match status" value="1"/>
</dbReference>
<dbReference type="NCBIfam" id="TIGR00004">
    <property type="entry name" value="Rid family detoxifying hydrolase"/>
    <property type="match status" value="1"/>
</dbReference>